<proteinExistence type="predicted"/>
<dbReference type="Proteomes" id="UP000198788">
    <property type="component" value="Unassembled WGS sequence"/>
</dbReference>
<name>A0A1I6TQM2_9CAUL</name>
<sequence length="1035" mass="116727">MRGDNGTPDIIIEIHRLLRMHAGEPVGPINKFVLNNTFRINPNDFGSSLRFTAKHIAQLGDLWSQPAGQIEDNWLAVAIEYALTNIDRVAAWIDFNAEASGLIAEQRPDDVKQRLLALHRTDQQSMYSMRLYASLHAYSDSAINEYLSGNLTSSWFKGRLLYPLIFHAINQPSESSLYQMLEHLLPVKAGDKTEHKLIHFLLEPQRVTEASLSFRCYVGLMSHPYDALEYITQHLELVAAERRQCRPFLLACVDRLSEAFPDHRISRLRPILHGASFPLIERPSQLLGLRLTEDMHRQIIHMADASREAAEAGTASPLTDALASLRWNIYPVKSDYDLLDTYRTRFAMLSAGTLVDWLSRALFLFEREDYRREQLWLFRGALMCGGVFPLLVMGPTGPQTIDAWSNSLTPPGTAVLNLVEKSFGGRTNLRNDRLWISVSNWRIALLQRQGKLAEWSKAARSTFPVWLEPRYLSGLDWVWLSQVIKQVGVLPFRGHADGIYVLFLRQVEENLREYSALRIAMEPFVDRGNISGFFDWVSQEYGADALAIIRVTLTPDTILKLRLAENYTAALTARLTLLESGVKKFGFIDGVLGEDDLSQESANLTASLSRMSLGARQFELPWDTLKADAVTRNQAAYDAYITMTSAMSDSSAITNTRRVSKYPYSGGAIIEYEARNRDWPLVLTIAGIIDTFLTHPTAGIEAILSVRIRHDAFRREVLASVHQVANSRMPGVHRATIAAYAKAAEPALSRQINSWLDARMHTVRKSKEGALFEFAPTRSEMSDLLAEAIPKEDFSSVIDIVFDWIRPRLDAALERARASLNDELCPRLKAKLVEVQVEVQHLTGRPAEVDRIALATGAAVERRLLALQEWFRVPERLRDHSLTMYEIYLAVQQRFQPHGKAGGLRFGDMPPSISGLPVRPEHIRHMYDLLSEIAQNAIKHNPSPAIRLRLGTEIREGQVYLIASNLTARAAPGRIRIEGHPYEKLTDSLFGEGNSGCKKIAYLNASIRKRVGSIDLVRRRQSFHVLIPMADHNHG</sequence>
<evidence type="ECO:0000313" key="1">
    <source>
        <dbReference type="EMBL" id="SFS91277.1"/>
    </source>
</evidence>
<accession>A0A1I6TQM2</accession>
<dbReference type="OrthoDB" id="8477106at2"/>
<keyword evidence="2" id="KW-1185">Reference proteome</keyword>
<protein>
    <submittedName>
        <fullName evidence="1">Uncharacterized protein</fullName>
    </submittedName>
</protein>
<dbReference type="EMBL" id="FOZV01000015">
    <property type="protein sequence ID" value="SFS91277.1"/>
    <property type="molecule type" value="Genomic_DNA"/>
</dbReference>
<organism evidence="1 2">
    <name type="scientific">Brevundimonas viscosa</name>
    <dbReference type="NCBI Taxonomy" id="871741"/>
    <lineage>
        <taxon>Bacteria</taxon>
        <taxon>Pseudomonadati</taxon>
        <taxon>Pseudomonadota</taxon>
        <taxon>Alphaproteobacteria</taxon>
        <taxon>Caulobacterales</taxon>
        <taxon>Caulobacteraceae</taxon>
        <taxon>Brevundimonas</taxon>
    </lineage>
</organism>
<reference evidence="2" key="1">
    <citation type="submission" date="2016-10" db="EMBL/GenBank/DDBJ databases">
        <authorList>
            <person name="Varghese N."/>
            <person name="Submissions S."/>
        </authorList>
    </citation>
    <scope>NUCLEOTIDE SEQUENCE [LARGE SCALE GENOMIC DNA]</scope>
    <source>
        <strain evidence="2">CGMCC 1.10683</strain>
    </source>
</reference>
<evidence type="ECO:0000313" key="2">
    <source>
        <dbReference type="Proteomes" id="UP000198788"/>
    </source>
</evidence>
<dbReference type="AlphaFoldDB" id="A0A1I6TQM2"/>
<gene>
    <name evidence="1" type="ORF">SAMN05192570_0244</name>
</gene>